<gene>
    <name evidence="13" type="primary">cca</name>
    <name evidence="13" type="ORF">SAMEA3545359_00950</name>
</gene>
<dbReference type="SUPFAM" id="SSF81301">
    <property type="entry name" value="Nucleotidyltransferase"/>
    <property type="match status" value="1"/>
</dbReference>
<dbReference type="GO" id="GO:0008033">
    <property type="term" value="P:tRNA processing"/>
    <property type="evidence" value="ECO:0007669"/>
    <property type="project" value="UniProtKB-KW"/>
</dbReference>
<feature type="domain" description="tRNA nucleotidyltransferase/poly(A) polymerase RNA and SrmB- binding" evidence="11">
    <location>
        <begin position="172"/>
        <end position="216"/>
    </location>
</feature>
<dbReference type="PANTHER" id="PTHR46173:SF1">
    <property type="entry name" value="CCA TRNA NUCLEOTIDYLTRANSFERASE 1, MITOCHONDRIAL"/>
    <property type="match status" value="1"/>
</dbReference>
<dbReference type="GO" id="GO:0046872">
    <property type="term" value="F:metal ion binding"/>
    <property type="evidence" value="ECO:0007669"/>
    <property type="project" value="UniProtKB-KW"/>
</dbReference>
<accession>A0A1C6HNF7</accession>
<keyword evidence="4 13" id="KW-0548">Nucleotidyltransferase</keyword>
<dbReference type="AlphaFoldDB" id="A0A1C6HNF7"/>
<sequence>MQLQLPADIIAALRRLECAGYAAYCVGGCVRDGLLGRQTADYDIATAALPQQVKTVFAGCRTADTGIAHGTVTVLWRGRALEITTFRREAAYSDGRHPDRVAFGGTIKTDLARRDFTVNAMACGADGRILDPFGGRADLAAKQLRCVGDPAVRFKEDALRILRAVRFVGVLGFAVEPATAAAMAAQAPGLGRISAERIGAEFVRCIAGRYARQALQGYPAVFAQFMPPYGDFSCTDSHLPVRLALLFGSCRHPARAAQTLVLLRQPGALCRTVRFLVQNRSWPATADRRQLRVLTHRWGSDRLQLLCRLKVQMGSPVAARALAVAADIQAQGDCTALSQLAVSGRDLQQVGLAPGRRLGACLDWLLGEVMADRLPNRRAVLLAAAQNWSAGNSGAV</sequence>
<dbReference type="GO" id="GO:0004810">
    <property type="term" value="F:CCA tRNA nucleotidyltransferase activity"/>
    <property type="evidence" value="ECO:0007669"/>
    <property type="project" value="UniProtKB-EC"/>
</dbReference>
<dbReference type="EMBL" id="FMHG01000001">
    <property type="protein sequence ID" value="SCJ59139.1"/>
    <property type="molecule type" value="Genomic_DNA"/>
</dbReference>
<dbReference type="Gene3D" id="3.30.460.10">
    <property type="entry name" value="Beta Polymerase, domain 2"/>
    <property type="match status" value="1"/>
</dbReference>
<evidence type="ECO:0000259" key="10">
    <source>
        <dbReference type="Pfam" id="PF01743"/>
    </source>
</evidence>
<comment type="cofactor">
    <cofactor evidence="1">
        <name>Mg(2+)</name>
        <dbReference type="ChEBI" id="CHEBI:18420"/>
    </cofactor>
</comment>
<dbReference type="InterPro" id="IPR043519">
    <property type="entry name" value="NT_sf"/>
</dbReference>
<evidence type="ECO:0000256" key="6">
    <source>
        <dbReference type="ARBA" id="ARBA00022741"/>
    </source>
</evidence>
<reference evidence="13" key="1">
    <citation type="submission" date="2015-09" db="EMBL/GenBank/DDBJ databases">
        <authorList>
            <consortium name="Pathogen Informatics"/>
        </authorList>
    </citation>
    <scope>NUCLEOTIDE SEQUENCE</scope>
    <source>
        <strain evidence="13">2789STDY5834896</strain>
    </source>
</reference>
<dbReference type="GO" id="GO:0000166">
    <property type="term" value="F:nucleotide binding"/>
    <property type="evidence" value="ECO:0007669"/>
    <property type="project" value="UniProtKB-KW"/>
</dbReference>
<evidence type="ECO:0000256" key="8">
    <source>
        <dbReference type="ARBA" id="ARBA00022884"/>
    </source>
</evidence>
<evidence type="ECO:0000256" key="3">
    <source>
        <dbReference type="ARBA" id="ARBA00022694"/>
    </source>
</evidence>
<proteinExistence type="inferred from homology"/>
<evidence type="ECO:0000256" key="2">
    <source>
        <dbReference type="ARBA" id="ARBA00022679"/>
    </source>
</evidence>
<dbReference type="EC" id="2.7.7.72" evidence="13"/>
<evidence type="ECO:0000256" key="4">
    <source>
        <dbReference type="ARBA" id="ARBA00022695"/>
    </source>
</evidence>
<dbReference type="Gene3D" id="1.10.3090.10">
    <property type="entry name" value="cca-adding enzyme, domain 2"/>
    <property type="match status" value="1"/>
</dbReference>
<evidence type="ECO:0000313" key="13">
    <source>
        <dbReference type="EMBL" id="SCJ59139.1"/>
    </source>
</evidence>
<keyword evidence="7" id="KW-0460">Magnesium</keyword>
<dbReference type="GO" id="GO:0000049">
    <property type="term" value="F:tRNA binding"/>
    <property type="evidence" value="ECO:0007669"/>
    <property type="project" value="TreeGrafter"/>
</dbReference>
<comment type="similarity">
    <text evidence="9">Belongs to the tRNA nucleotidyltransferase/poly(A) polymerase family.</text>
</comment>
<evidence type="ECO:0000256" key="9">
    <source>
        <dbReference type="RuleBase" id="RU003953"/>
    </source>
</evidence>
<evidence type="ECO:0000256" key="7">
    <source>
        <dbReference type="ARBA" id="ARBA00022842"/>
    </source>
</evidence>
<evidence type="ECO:0000256" key="5">
    <source>
        <dbReference type="ARBA" id="ARBA00022723"/>
    </source>
</evidence>
<feature type="domain" description="Poly A polymerase head" evidence="10">
    <location>
        <begin position="23"/>
        <end position="145"/>
    </location>
</feature>
<protein>
    <submittedName>
        <fullName evidence="13">CCA-adding enzyme</fullName>
        <ecNumber evidence="13">2.7.7.72</ecNumber>
    </submittedName>
</protein>
<dbReference type="InterPro" id="IPR002646">
    <property type="entry name" value="PolA_pol_head_dom"/>
</dbReference>
<evidence type="ECO:0000259" key="12">
    <source>
        <dbReference type="Pfam" id="PF13735"/>
    </source>
</evidence>
<evidence type="ECO:0000259" key="11">
    <source>
        <dbReference type="Pfam" id="PF12627"/>
    </source>
</evidence>
<keyword evidence="6" id="KW-0547">Nucleotide-binding</keyword>
<dbReference type="PANTHER" id="PTHR46173">
    <property type="entry name" value="CCA TRNA NUCLEOTIDYLTRANSFERASE 1, MITOCHONDRIAL"/>
    <property type="match status" value="1"/>
</dbReference>
<keyword evidence="3" id="KW-0819">tRNA processing</keyword>
<dbReference type="InterPro" id="IPR032828">
    <property type="entry name" value="PolyA_RNA-bd"/>
</dbReference>
<dbReference type="Pfam" id="PF12627">
    <property type="entry name" value="PolyA_pol_RNAbd"/>
    <property type="match status" value="1"/>
</dbReference>
<organism evidence="13">
    <name type="scientific">uncultured Anaerotruncus sp</name>
    <dbReference type="NCBI Taxonomy" id="905011"/>
    <lineage>
        <taxon>Bacteria</taxon>
        <taxon>Bacillati</taxon>
        <taxon>Bacillota</taxon>
        <taxon>Clostridia</taxon>
        <taxon>Eubacteriales</taxon>
        <taxon>Oscillospiraceae</taxon>
        <taxon>Anaerotruncus</taxon>
        <taxon>environmental samples</taxon>
    </lineage>
</organism>
<dbReference type="Pfam" id="PF01743">
    <property type="entry name" value="PolyA_pol"/>
    <property type="match status" value="1"/>
</dbReference>
<name>A0A1C6HNF7_9FIRM</name>
<keyword evidence="8 9" id="KW-0694">RNA-binding</keyword>
<keyword evidence="5" id="KW-0479">Metal-binding</keyword>
<feature type="domain" description="CCA-adding enzyme C-terminal" evidence="12">
    <location>
        <begin position="301"/>
        <end position="385"/>
    </location>
</feature>
<dbReference type="InterPro" id="IPR050264">
    <property type="entry name" value="Bact_CCA-adding_enz_type3_sf"/>
</dbReference>
<evidence type="ECO:0000256" key="1">
    <source>
        <dbReference type="ARBA" id="ARBA00001946"/>
    </source>
</evidence>
<dbReference type="SUPFAM" id="SSF81891">
    <property type="entry name" value="Poly A polymerase C-terminal region-like"/>
    <property type="match status" value="1"/>
</dbReference>
<keyword evidence="2 9" id="KW-0808">Transferase</keyword>
<dbReference type="InterPro" id="IPR032810">
    <property type="entry name" value="CCA-adding_enz_C"/>
</dbReference>
<dbReference type="Gene3D" id="1.10.246.80">
    <property type="match status" value="1"/>
</dbReference>
<dbReference type="CDD" id="cd05398">
    <property type="entry name" value="NT_ClassII-CCAase"/>
    <property type="match status" value="1"/>
</dbReference>
<dbReference type="Pfam" id="PF13735">
    <property type="entry name" value="tRNA_NucTran2_2"/>
    <property type="match status" value="1"/>
</dbReference>